<keyword evidence="1" id="KW-0812">Transmembrane</keyword>
<gene>
    <name evidence="2" type="ORF">GCM10023331_07630</name>
</gene>
<proteinExistence type="predicted"/>
<reference evidence="3" key="1">
    <citation type="journal article" date="2019" name="Int. J. Syst. Evol. Microbiol.">
        <title>The Global Catalogue of Microorganisms (GCM) 10K type strain sequencing project: providing services to taxonomists for standard genome sequencing and annotation.</title>
        <authorList>
            <consortium name="The Broad Institute Genomics Platform"/>
            <consortium name="The Broad Institute Genome Sequencing Center for Infectious Disease"/>
            <person name="Wu L."/>
            <person name="Ma J."/>
        </authorList>
    </citation>
    <scope>NUCLEOTIDE SEQUENCE [LARGE SCALE GENOMIC DNA]</scope>
    <source>
        <strain evidence="3">JCM 18326</strain>
    </source>
</reference>
<protein>
    <submittedName>
        <fullName evidence="2">Uncharacterized protein</fullName>
    </submittedName>
</protein>
<dbReference type="RefSeq" id="WP_345369341.1">
    <property type="nucleotide sequence ID" value="NZ_BAABJX010000016.1"/>
</dbReference>
<keyword evidence="1" id="KW-1133">Transmembrane helix</keyword>
<accession>A0ABP9D7C7</accession>
<name>A0ABP9D7C7_9BACT</name>
<evidence type="ECO:0000313" key="3">
    <source>
        <dbReference type="Proteomes" id="UP001500298"/>
    </source>
</evidence>
<comment type="caution">
    <text evidence="2">The sequence shown here is derived from an EMBL/GenBank/DDBJ whole genome shotgun (WGS) entry which is preliminary data.</text>
</comment>
<keyword evidence="1" id="KW-0472">Membrane</keyword>
<feature type="transmembrane region" description="Helical" evidence="1">
    <location>
        <begin position="25"/>
        <end position="47"/>
    </location>
</feature>
<evidence type="ECO:0000256" key="1">
    <source>
        <dbReference type="SAM" id="Phobius"/>
    </source>
</evidence>
<dbReference type="Proteomes" id="UP001500298">
    <property type="component" value="Unassembled WGS sequence"/>
</dbReference>
<organism evidence="2 3">
    <name type="scientific">Algivirga pacifica</name>
    <dbReference type="NCBI Taxonomy" id="1162670"/>
    <lineage>
        <taxon>Bacteria</taxon>
        <taxon>Pseudomonadati</taxon>
        <taxon>Bacteroidota</taxon>
        <taxon>Cytophagia</taxon>
        <taxon>Cytophagales</taxon>
        <taxon>Flammeovirgaceae</taxon>
        <taxon>Algivirga</taxon>
    </lineage>
</organism>
<sequence>MEDMNLAKAGELVADTKDQPYTVKLLVGIMLGLSAALTAVSVQVFSLSNKMTEVVEKNTQAYVQLGNTIESLQNSHQSEFEQLREEFKEFKKEQRERTKGN</sequence>
<keyword evidence="3" id="KW-1185">Reference proteome</keyword>
<evidence type="ECO:0000313" key="2">
    <source>
        <dbReference type="EMBL" id="GAA4825604.1"/>
    </source>
</evidence>
<dbReference type="EMBL" id="BAABJX010000016">
    <property type="protein sequence ID" value="GAA4825604.1"/>
    <property type="molecule type" value="Genomic_DNA"/>
</dbReference>